<comment type="cofactor">
    <cofactor evidence="1">
        <name>pyridoxal 5'-phosphate</name>
        <dbReference type="ChEBI" id="CHEBI:597326"/>
    </cofactor>
</comment>
<proteinExistence type="predicted"/>
<dbReference type="EMBL" id="VZQQ01000014">
    <property type="protein sequence ID" value="MBC8748634.1"/>
    <property type="molecule type" value="Genomic_DNA"/>
</dbReference>
<dbReference type="Gene3D" id="3.20.20.10">
    <property type="entry name" value="Alanine racemase"/>
    <property type="match status" value="1"/>
</dbReference>
<keyword evidence="2" id="KW-0663">Pyridoxal phosphate</keyword>
<sequence>MPRPIHAFVHPDAVRHNLEVVRQRAPTFRVSAVVKANAYGHGIERIFPALETADGIALLDLDEAVHVRQLGWRKPVLLLEGIFNQSDVKTAEEFGLTVAAHCDEQRELIVSTKPKRPFDIYLKMNSGMNRLGLAA</sequence>
<dbReference type="PROSITE" id="PS00395">
    <property type="entry name" value="ALANINE_RACEMASE"/>
    <property type="match status" value="1"/>
</dbReference>
<dbReference type="InterPro" id="IPR001608">
    <property type="entry name" value="Ala_racemase_N"/>
</dbReference>
<dbReference type="PANTHER" id="PTHR30511">
    <property type="entry name" value="ALANINE RACEMASE"/>
    <property type="match status" value="1"/>
</dbReference>
<accession>A0ABR7PQR7</accession>
<reference evidence="5 6" key="1">
    <citation type="submission" date="2019-09" db="EMBL/GenBank/DDBJ databases">
        <title>Paraburkholderia podalyriae sp. nov., A South African Podalyria-associated rhizobium.</title>
        <authorList>
            <person name="Mavima L."/>
            <person name="Beukes C.W."/>
            <person name="Palmer M."/>
            <person name="De Meyer S.E."/>
            <person name="James E.K."/>
            <person name="Maluk M."/>
            <person name="Avontuur J.R."/>
            <person name="Chan W.Y."/>
            <person name="Venter S.N."/>
            <person name="Steenkamp E.T."/>
        </authorList>
    </citation>
    <scope>NUCLEOTIDE SEQUENCE [LARGE SCALE GENOMIC DNA]</scope>
    <source>
        <strain evidence="5 6">WC7.3b</strain>
    </source>
</reference>
<evidence type="ECO:0000256" key="3">
    <source>
        <dbReference type="ARBA" id="ARBA00023235"/>
    </source>
</evidence>
<evidence type="ECO:0000256" key="1">
    <source>
        <dbReference type="ARBA" id="ARBA00001933"/>
    </source>
</evidence>
<protein>
    <recommendedName>
        <fullName evidence="4">Alanine racemase N-terminal domain-containing protein</fullName>
    </recommendedName>
</protein>
<name>A0ABR7PQR7_9BURK</name>
<dbReference type="InterPro" id="IPR020622">
    <property type="entry name" value="Ala_racemase_pyridoxalP-BS"/>
</dbReference>
<evidence type="ECO:0000313" key="6">
    <source>
        <dbReference type="Proteomes" id="UP000736373"/>
    </source>
</evidence>
<dbReference type="PRINTS" id="PR00992">
    <property type="entry name" value="ALARACEMASE"/>
</dbReference>
<dbReference type="Pfam" id="PF01168">
    <property type="entry name" value="Ala_racemase_N"/>
    <property type="match status" value="1"/>
</dbReference>
<dbReference type="InterPro" id="IPR000821">
    <property type="entry name" value="Ala_racemase"/>
</dbReference>
<dbReference type="InterPro" id="IPR029066">
    <property type="entry name" value="PLP-binding_barrel"/>
</dbReference>
<dbReference type="Proteomes" id="UP000736373">
    <property type="component" value="Unassembled WGS sequence"/>
</dbReference>
<feature type="domain" description="Alanine racemase N-terminal" evidence="4">
    <location>
        <begin position="9"/>
        <end position="134"/>
    </location>
</feature>
<gene>
    <name evidence="5" type="ORF">F6X42_19130</name>
</gene>
<organism evidence="5 6">
    <name type="scientific">Paraburkholderia podalyriae</name>
    <dbReference type="NCBI Taxonomy" id="1938811"/>
    <lineage>
        <taxon>Bacteria</taxon>
        <taxon>Pseudomonadati</taxon>
        <taxon>Pseudomonadota</taxon>
        <taxon>Betaproteobacteria</taxon>
        <taxon>Burkholderiales</taxon>
        <taxon>Burkholderiaceae</taxon>
        <taxon>Paraburkholderia</taxon>
    </lineage>
</organism>
<dbReference type="SUPFAM" id="SSF51419">
    <property type="entry name" value="PLP-binding barrel"/>
    <property type="match status" value="1"/>
</dbReference>
<evidence type="ECO:0000259" key="4">
    <source>
        <dbReference type="Pfam" id="PF01168"/>
    </source>
</evidence>
<evidence type="ECO:0000313" key="5">
    <source>
        <dbReference type="EMBL" id="MBC8748634.1"/>
    </source>
</evidence>
<dbReference type="PANTHER" id="PTHR30511:SF0">
    <property type="entry name" value="ALANINE RACEMASE, CATABOLIC-RELATED"/>
    <property type="match status" value="1"/>
</dbReference>
<evidence type="ECO:0000256" key="2">
    <source>
        <dbReference type="ARBA" id="ARBA00022898"/>
    </source>
</evidence>
<keyword evidence="3" id="KW-0413">Isomerase</keyword>
<keyword evidence="6" id="KW-1185">Reference proteome</keyword>
<comment type="caution">
    <text evidence="5">The sequence shown here is derived from an EMBL/GenBank/DDBJ whole genome shotgun (WGS) entry which is preliminary data.</text>
</comment>